<sequence length="66" mass="6814">MESPLERLPASAVAQGDSAASAVAPDDNSRDAEMVALTTVDLLILDDFALEAMSKELGAPRPPSST</sequence>
<name>A0A4P2QHD5_SORCE</name>
<feature type="region of interest" description="Disordered" evidence="1">
    <location>
        <begin position="1"/>
        <end position="28"/>
    </location>
</feature>
<protein>
    <submittedName>
        <fullName evidence="2">Uncharacterized protein</fullName>
    </submittedName>
</protein>
<evidence type="ECO:0000313" key="3">
    <source>
        <dbReference type="Proteomes" id="UP000295497"/>
    </source>
</evidence>
<gene>
    <name evidence="2" type="ORF">SOCE836_013530</name>
</gene>
<dbReference type="Proteomes" id="UP000295497">
    <property type="component" value="Chromosome"/>
</dbReference>
<evidence type="ECO:0000256" key="1">
    <source>
        <dbReference type="SAM" id="MobiDB-lite"/>
    </source>
</evidence>
<dbReference type="RefSeq" id="WP_129573450.1">
    <property type="nucleotide sequence ID" value="NZ_CP012672.1"/>
</dbReference>
<evidence type="ECO:0000313" key="2">
    <source>
        <dbReference type="EMBL" id="AUX29265.1"/>
    </source>
</evidence>
<dbReference type="AlphaFoldDB" id="A0A4P2QHD5"/>
<accession>A0A4P2QHD5</accession>
<dbReference type="EMBL" id="CP012672">
    <property type="protein sequence ID" value="AUX29265.1"/>
    <property type="molecule type" value="Genomic_DNA"/>
</dbReference>
<organism evidence="2 3">
    <name type="scientific">Sorangium cellulosum</name>
    <name type="common">Polyangium cellulosum</name>
    <dbReference type="NCBI Taxonomy" id="56"/>
    <lineage>
        <taxon>Bacteria</taxon>
        <taxon>Pseudomonadati</taxon>
        <taxon>Myxococcota</taxon>
        <taxon>Polyangia</taxon>
        <taxon>Polyangiales</taxon>
        <taxon>Polyangiaceae</taxon>
        <taxon>Sorangium</taxon>
    </lineage>
</organism>
<proteinExistence type="predicted"/>
<reference evidence="2 3" key="1">
    <citation type="submission" date="2015-09" db="EMBL/GenBank/DDBJ databases">
        <title>Sorangium comparison.</title>
        <authorList>
            <person name="Zaburannyi N."/>
            <person name="Bunk B."/>
            <person name="Overmann J."/>
            <person name="Mueller R."/>
        </authorList>
    </citation>
    <scope>NUCLEOTIDE SEQUENCE [LARGE SCALE GENOMIC DNA]</scope>
    <source>
        <strain evidence="2 3">So ce836</strain>
    </source>
</reference>